<evidence type="ECO:0000313" key="5">
    <source>
        <dbReference type="Proteomes" id="UP000094285"/>
    </source>
</evidence>
<proteinExistence type="inferred from homology"/>
<comment type="similarity">
    <text evidence="1">Belongs to the bacterial ribosomal protein bS16 family.</text>
</comment>
<dbReference type="SUPFAM" id="SSF54565">
    <property type="entry name" value="Ribosomal protein S16"/>
    <property type="match status" value="1"/>
</dbReference>
<dbReference type="STRING" id="984487.A0A1E4SRG6"/>
<dbReference type="GO" id="GO:0032543">
    <property type="term" value="P:mitochondrial translation"/>
    <property type="evidence" value="ECO:0007669"/>
    <property type="project" value="TreeGrafter"/>
</dbReference>
<dbReference type="GO" id="GO:0005763">
    <property type="term" value="C:mitochondrial small ribosomal subunit"/>
    <property type="evidence" value="ECO:0007669"/>
    <property type="project" value="EnsemblFungi"/>
</dbReference>
<dbReference type="NCBIfam" id="TIGR00002">
    <property type="entry name" value="S16"/>
    <property type="match status" value="1"/>
</dbReference>
<keyword evidence="2 4" id="KW-0689">Ribosomal protein</keyword>
<dbReference type="Proteomes" id="UP000094285">
    <property type="component" value="Unassembled WGS sequence"/>
</dbReference>
<dbReference type="OrthoDB" id="407221at2759"/>
<gene>
    <name evidence="4" type="ORF">CANTADRAFT_24769</name>
</gene>
<dbReference type="HAMAP" id="MF_00385">
    <property type="entry name" value="Ribosomal_bS16"/>
    <property type="match status" value="1"/>
</dbReference>
<name>A0A1E4SRG6_9ASCO</name>
<organism evidence="4 5">
    <name type="scientific">Suhomyces tanzawaensis NRRL Y-17324</name>
    <dbReference type="NCBI Taxonomy" id="984487"/>
    <lineage>
        <taxon>Eukaryota</taxon>
        <taxon>Fungi</taxon>
        <taxon>Dikarya</taxon>
        <taxon>Ascomycota</taxon>
        <taxon>Saccharomycotina</taxon>
        <taxon>Pichiomycetes</taxon>
        <taxon>Debaryomycetaceae</taxon>
        <taxon>Suhomyces</taxon>
    </lineage>
</organism>
<dbReference type="PROSITE" id="PS00732">
    <property type="entry name" value="RIBOSOMAL_S16"/>
    <property type="match status" value="1"/>
</dbReference>
<accession>A0A1E4SRG6</accession>
<sequence length="136" mass="15548">MSLPIVKSPLRIRLARFGRKHQPLYNIVVAKKGSARDSLPIEVLGTYNPVPVPLTPEEKAAGVKAFKDIQLDFNRSKYWVGVGADVSERVTFLFKKAGLLPETWPKPHKLTQHVEKEIVKDSTVVYEKPRELYRKR</sequence>
<dbReference type="FunFam" id="3.30.1320.10:FF:000013">
    <property type="entry name" value="Mitochondrial ribosomal protein"/>
    <property type="match status" value="1"/>
</dbReference>
<dbReference type="PANTHER" id="PTHR12919:SF20">
    <property type="entry name" value="SMALL RIBOSOMAL SUBUNIT PROTEIN BS16M"/>
    <property type="match status" value="1"/>
</dbReference>
<dbReference type="InterPro" id="IPR023803">
    <property type="entry name" value="Ribosomal_bS16_dom_sf"/>
</dbReference>
<evidence type="ECO:0000256" key="2">
    <source>
        <dbReference type="ARBA" id="ARBA00022980"/>
    </source>
</evidence>
<keyword evidence="5" id="KW-1185">Reference proteome</keyword>
<dbReference type="Pfam" id="PF00886">
    <property type="entry name" value="Ribosomal_S16"/>
    <property type="match status" value="1"/>
</dbReference>
<evidence type="ECO:0000313" key="4">
    <source>
        <dbReference type="EMBL" id="ODV82106.1"/>
    </source>
</evidence>
<dbReference type="RefSeq" id="XP_020067228.1">
    <property type="nucleotide sequence ID" value="XM_020207215.1"/>
</dbReference>
<reference evidence="5" key="1">
    <citation type="submission" date="2016-05" db="EMBL/GenBank/DDBJ databases">
        <title>Comparative genomics of biotechnologically important yeasts.</title>
        <authorList>
            <consortium name="DOE Joint Genome Institute"/>
            <person name="Riley R."/>
            <person name="Haridas S."/>
            <person name="Wolfe K.H."/>
            <person name="Lopes M.R."/>
            <person name="Hittinger C.T."/>
            <person name="Goker M."/>
            <person name="Salamov A."/>
            <person name="Wisecaver J."/>
            <person name="Long T.M."/>
            <person name="Aerts A.L."/>
            <person name="Barry K."/>
            <person name="Choi C."/>
            <person name="Clum A."/>
            <person name="Coughlan A.Y."/>
            <person name="Deshpande S."/>
            <person name="Douglass A.P."/>
            <person name="Hanson S.J."/>
            <person name="Klenk H.-P."/>
            <person name="Labutti K."/>
            <person name="Lapidus A."/>
            <person name="Lindquist E."/>
            <person name="Lipzen A."/>
            <person name="Meier-Kolthoff J.P."/>
            <person name="Ohm R.A."/>
            <person name="Otillar R.P."/>
            <person name="Pangilinan J."/>
            <person name="Peng Y."/>
            <person name="Rokas A."/>
            <person name="Rosa C.A."/>
            <person name="Scheuner C."/>
            <person name="Sibirny A.A."/>
            <person name="Slot J.C."/>
            <person name="Stielow J.B."/>
            <person name="Sun H."/>
            <person name="Kurtzman C.P."/>
            <person name="Blackwell M."/>
            <person name="Grigoriev I.V."/>
            <person name="Jeffries T.W."/>
        </authorList>
    </citation>
    <scope>NUCLEOTIDE SEQUENCE [LARGE SCALE GENOMIC DNA]</scope>
    <source>
        <strain evidence="5">NRRL Y-17324</strain>
    </source>
</reference>
<dbReference type="PANTHER" id="PTHR12919">
    <property type="entry name" value="30S RIBOSOMAL PROTEIN S16"/>
    <property type="match status" value="1"/>
</dbReference>
<evidence type="ECO:0000256" key="1">
    <source>
        <dbReference type="ARBA" id="ARBA00006668"/>
    </source>
</evidence>
<evidence type="ECO:0000256" key="3">
    <source>
        <dbReference type="ARBA" id="ARBA00023274"/>
    </source>
</evidence>
<protein>
    <submittedName>
        <fullName evidence="4">Ribosomal protein S16</fullName>
    </submittedName>
</protein>
<dbReference type="EMBL" id="KV453909">
    <property type="protein sequence ID" value="ODV82106.1"/>
    <property type="molecule type" value="Genomic_DNA"/>
</dbReference>
<dbReference type="InterPro" id="IPR000307">
    <property type="entry name" value="Ribosomal_bS16"/>
</dbReference>
<dbReference type="GeneID" id="30981352"/>
<dbReference type="GO" id="GO:0003735">
    <property type="term" value="F:structural constituent of ribosome"/>
    <property type="evidence" value="ECO:0007669"/>
    <property type="project" value="EnsemblFungi"/>
</dbReference>
<dbReference type="AlphaFoldDB" id="A0A1E4SRG6"/>
<keyword evidence="3" id="KW-0687">Ribonucleoprotein</keyword>
<dbReference type="Gene3D" id="3.30.1320.10">
    <property type="match status" value="1"/>
</dbReference>
<dbReference type="InterPro" id="IPR020592">
    <property type="entry name" value="Ribosomal_bS16_CS"/>
</dbReference>